<keyword evidence="2" id="KW-1185">Reference proteome</keyword>
<name>A0A917NGI7_9BACL</name>
<sequence length="301" mass="35051">MNHALPLRTPEERQAFCEAYFAAVGAKCVYQAEAYREFELPRDVDKELTDRPYYWLWVEQTGQVVPPTVLRLAFTEDAAERENVRLRTEALASPSYQQLSDLEKQFFRPPVSELMTLGSFRFEKLMASVASRGRFASVRPADANAHRTVPWLMVNVRITRRCDLNEQSLWSVGCCLVNRQVVDGFYDAVHRLAMVPCPPRQLLSEARIGLQEAFTAVTQHVERRLRTEPHAWAREAQRRLDDELRQVCTYYQSLLPEVTEEERTILQVERTKKERDVRERYTPRLEVEPVQLALVGLLERI</sequence>
<dbReference type="InterPro" id="IPR024562">
    <property type="entry name" value="YqhG"/>
</dbReference>
<comment type="caution">
    <text evidence="1">The sequence shown here is derived from an EMBL/GenBank/DDBJ whole genome shotgun (WGS) entry which is preliminary data.</text>
</comment>
<proteinExistence type="predicted"/>
<gene>
    <name evidence="1" type="ORF">GCM10010885_02170</name>
</gene>
<dbReference type="Pfam" id="PF11079">
    <property type="entry name" value="YqhG"/>
    <property type="match status" value="2"/>
</dbReference>
<organism evidence="1 2">
    <name type="scientific">Alicyclobacillus cellulosilyticus</name>
    <dbReference type="NCBI Taxonomy" id="1003997"/>
    <lineage>
        <taxon>Bacteria</taxon>
        <taxon>Bacillati</taxon>
        <taxon>Bacillota</taxon>
        <taxon>Bacilli</taxon>
        <taxon>Bacillales</taxon>
        <taxon>Alicyclobacillaceae</taxon>
        <taxon>Alicyclobacillus</taxon>
    </lineage>
</organism>
<reference evidence="1" key="1">
    <citation type="journal article" date="2014" name="Int. J. Syst. Evol. Microbiol.">
        <title>Complete genome sequence of Corynebacterium casei LMG S-19264T (=DSM 44701T), isolated from a smear-ripened cheese.</title>
        <authorList>
            <consortium name="US DOE Joint Genome Institute (JGI-PGF)"/>
            <person name="Walter F."/>
            <person name="Albersmeier A."/>
            <person name="Kalinowski J."/>
            <person name="Ruckert C."/>
        </authorList>
    </citation>
    <scope>NUCLEOTIDE SEQUENCE</scope>
    <source>
        <strain evidence="1">JCM 18487</strain>
    </source>
</reference>
<dbReference type="AlphaFoldDB" id="A0A917NGI7"/>
<dbReference type="RefSeq" id="WP_188880632.1">
    <property type="nucleotide sequence ID" value="NZ_BMOY01000002.1"/>
</dbReference>
<accession>A0A917NGI7</accession>
<protein>
    <recommendedName>
        <fullName evidence="3">YqhG</fullName>
    </recommendedName>
</protein>
<dbReference type="EMBL" id="BMOY01000002">
    <property type="protein sequence ID" value="GGI96047.1"/>
    <property type="molecule type" value="Genomic_DNA"/>
</dbReference>
<dbReference type="Proteomes" id="UP000637695">
    <property type="component" value="Unassembled WGS sequence"/>
</dbReference>
<evidence type="ECO:0000313" key="2">
    <source>
        <dbReference type="Proteomes" id="UP000637695"/>
    </source>
</evidence>
<evidence type="ECO:0000313" key="1">
    <source>
        <dbReference type="EMBL" id="GGI96047.1"/>
    </source>
</evidence>
<evidence type="ECO:0008006" key="3">
    <source>
        <dbReference type="Google" id="ProtNLM"/>
    </source>
</evidence>
<reference evidence="1" key="2">
    <citation type="submission" date="2020-09" db="EMBL/GenBank/DDBJ databases">
        <authorList>
            <person name="Sun Q."/>
            <person name="Ohkuma M."/>
        </authorList>
    </citation>
    <scope>NUCLEOTIDE SEQUENCE</scope>
    <source>
        <strain evidence="1">JCM 18487</strain>
    </source>
</reference>